<dbReference type="EMBL" id="CAJNOL010010366">
    <property type="protein sequence ID" value="CAF1649217.1"/>
    <property type="molecule type" value="Genomic_DNA"/>
</dbReference>
<dbReference type="AlphaFoldDB" id="A0A815RZQ0"/>
<evidence type="ECO:0000313" key="4">
    <source>
        <dbReference type="Proteomes" id="UP000663870"/>
    </source>
</evidence>
<evidence type="ECO:0000313" key="2">
    <source>
        <dbReference type="EMBL" id="CAF1649217.1"/>
    </source>
</evidence>
<dbReference type="Proteomes" id="UP000663854">
    <property type="component" value="Unassembled WGS sequence"/>
</dbReference>
<evidence type="ECO:0000313" key="3">
    <source>
        <dbReference type="Proteomes" id="UP000663854"/>
    </source>
</evidence>
<reference evidence="1" key="1">
    <citation type="submission" date="2021-02" db="EMBL/GenBank/DDBJ databases">
        <authorList>
            <person name="Nowell W R."/>
        </authorList>
    </citation>
    <scope>NUCLEOTIDE SEQUENCE</scope>
</reference>
<keyword evidence="4" id="KW-1185">Reference proteome</keyword>
<dbReference type="Proteomes" id="UP000663870">
    <property type="component" value="Unassembled WGS sequence"/>
</dbReference>
<comment type="caution">
    <text evidence="1">The sequence shown here is derived from an EMBL/GenBank/DDBJ whole genome shotgun (WGS) entry which is preliminary data.</text>
</comment>
<dbReference type="EMBL" id="CAJNOH010008665">
    <property type="protein sequence ID" value="CAF1484100.1"/>
    <property type="molecule type" value="Genomic_DNA"/>
</dbReference>
<sequence>MALNDTPTCELLQKQIVHLEITDFQECASIPLGVIAQKFNRLHDLSLFLESPTVLVDSLILQVLSLWRDKYVRGYYIKGSLIDEISKNLRQWLIDHNHLRQEDSFIAEYDKNWTDIWLE</sequence>
<protein>
    <submittedName>
        <fullName evidence="1">Uncharacterized protein</fullName>
    </submittedName>
</protein>
<accession>A0A815RZQ0</accession>
<evidence type="ECO:0000313" key="1">
    <source>
        <dbReference type="EMBL" id="CAF1484100.1"/>
    </source>
</evidence>
<organism evidence="1 3">
    <name type="scientific">Rotaria sordida</name>
    <dbReference type="NCBI Taxonomy" id="392033"/>
    <lineage>
        <taxon>Eukaryota</taxon>
        <taxon>Metazoa</taxon>
        <taxon>Spiralia</taxon>
        <taxon>Gnathifera</taxon>
        <taxon>Rotifera</taxon>
        <taxon>Eurotatoria</taxon>
        <taxon>Bdelloidea</taxon>
        <taxon>Philodinida</taxon>
        <taxon>Philodinidae</taxon>
        <taxon>Rotaria</taxon>
    </lineage>
</organism>
<gene>
    <name evidence="2" type="ORF">JXQ802_LOCUS54333</name>
    <name evidence="1" type="ORF">PYM288_LOCUS37891</name>
</gene>
<proteinExistence type="predicted"/>
<name>A0A815RZQ0_9BILA</name>